<name>S3D1G7_GLAL2</name>
<keyword evidence="2" id="KW-0862">Zinc</keyword>
<dbReference type="Pfam" id="PF04909">
    <property type="entry name" value="Amidohydro_2"/>
    <property type="match status" value="1"/>
</dbReference>
<dbReference type="AlphaFoldDB" id="S3D1G7"/>
<accession>S3D1G7</accession>
<evidence type="ECO:0000256" key="2">
    <source>
        <dbReference type="ARBA" id="ARBA00022833"/>
    </source>
</evidence>
<dbReference type="STRING" id="1116229.S3D1G7"/>
<dbReference type="GO" id="GO:0008270">
    <property type="term" value="F:zinc ion binding"/>
    <property type="evidence" value="ECO:0007669"/>
    <property type="project" value="InterPro"/>
</dbReference>
<keyword evidence="4" id="KW-0238">DNA-binding</keyword>
<keyword evidence="1" id="KW-0479">Metal-binding</keyword>
<keyword evidence="6" id="KW-0539">Nucleus</keyword>
<dbReference type="SUPFAM" id="SSF51556">
    <property type="entry name" value="Metallo-dependent hydrolases"/>
    <property type="match status" value="1"/>
</dbReference>
<dbReference type="InterPro" id="IPR032466">
    <property type="entry name" value="Metal_Hydrolase"/>
</dbReference>
<evidence type="ECO:0000256" key="4">
    <source>
        <dbReference type="ARBA" id="ARBA00023125"/>
    </source>
</evidence>
<dbReference type="RefSeq" id="XP_008087180.1">
    <property type="nucleotide sequence ID" value="XM_008088989.1"/>
</dbReference>
<dbReference type="GO" id="GO:0006351">
    <property type="term" value="P:DNA-templated transcription"/>
    <property type="evidence" value="ECO:0007669"/>
    <property type="project" value="InterPro"/>
</dbReference>
<dbReference type="PANTHER" id="PTHR31313">
    <property type="entry name" value="TY1 ENHANCER ACTIVATOR"/>
    <property type="match status" value="1"/>
</dbReference>
<protein>
    <submittedName>
        <fullName evidence="9">Metallo-dependent hydrolase</fullName>
    </submittedName>
</protein>
<gene>
    <name evidence="9" type="ORF">GLAREA_01773</name>
</gene>
<organism evidence="9 10">
    <name type="scientific">Glarea lozoyensis (strain ATCC 20868 / MF5171)</name>
    <dbReference type="NCBI Taxonomy" id="1116229"/>
    <lineage>
        <taxon>Eukaryota</taxon>
        <taxon>Fungi</taxon>
        <taxon>Dikarya</taxon>
        <taxon>Ascomycota</taxon>
        <taxon>Pezizomycotina</taxon>
        <taxon>Leotiomycetes</taxon>
        <taxon>Helotiales</taxon>
        <taxon>Helotiaceae</taxon>
        <taxon>Glarea</taxon>
    </lineage>
</organism>
<dbReference type="Gene3D" id="3.20.20.140">
    <property type="entry name" value="Metal-dependent hydrolases"/>
    <property type="match status" value="1"/>
</dbReference>
<dbReference type="InterPro" id="IPR006680">
    <property type="entry name" value="Amidohydro-rel"/>
</dbReference>
<evidence type="ECO:0000313" key="9">
    <source>
        <dbReference type="EMBL" id="EPE25861.1"/>
    </source>
</evidence>
<keyword evidence="10" id="KW-1185">Reference proteome</keyword>
<proteinExistence type="predicted"/>
<dbReference type="InterPro" id="IPR007219">
    <property type="entry name" value="XnlR_reg_dom"/>
</dbReference>
<evidence type="ECO:0000256" key="7">
    <source>
        <dbReference type="SAM" id="MobiDB-lite"/>
    </source>
</evidence>
<evidence type="ECO:0000256" key="5">
    <source>
        <dbReference type="ARBA" id="ARBA00023163"/>
    </source>
</evidence>
<evidence type="ECO:0000313" key="10">
    <source>
        <dbReference type="Proteomes" id="UP000016922"/>
    </source>
</evidence>
<dbReference type="CDD" id="cd12148">
    <property type="entry name" value="fungal_TF_MHR"/>
    <property type="match status" value="1"/>
</dbReference>
<evidence type="ECO:0000259" key="8">
    <source>
        <dbReference type="SMART" id="SM00906"/>
    </source>
</evidence>
<keyword evidence="9" id="KW-0378">Hydrolase</keyword>
<dbReference type="KEGG" id="glz:GLAREA_01773"/>
<feature type="region of interest" description="Disordered" evidence="7">
    <location>
        <begin position="368"/>
        <end position="398"/>
    </location>
</feature>
<dbReference type="SMART" id="SM00906">
    <property type="entry name" value="Fungal_trans"/>
    <property type="match status" value="1"/>
</dbReference>
<keyword evidence="3" id="KW-0805">Transcription regulation</keyword>
<evidence type="ECO:0000256" key="6">
    <source>
        <dbReference type="ARBA" id="ARBA00023242"/>
    </source>
</evidence>
<dbReference type="OMA" id="QHGVAEY"/>
<evidence type="ECO:0000256" key="3">
    <source>
        <dbReference type="ARBA" id="ARBA00023015"/>
    </source>
</evidence>
<sequence length="913" mass="102096">MATTIPFHGSFITLEEHFISARVRKENEKDDYSGFPQHMVDKLQDLGDSRIKALDSGGVGVQVLSHGPLNASSSVCAQVNDDLAQAISKNPARLKGFATLPMSEPTAASKELARCVEKLGFVGALVENHSDGKFYDDEQYWTVFEKAQELDVPIYIHPTFASEDMMDHYKGNYPTPVAIALSAFGWGWHADTGLHILRLYAAGLFDRFPNLKIIIGHMGEMLPFQLDRCIRITQQMGKNKGLREVWKENIWVTTSGMFSLGPLACLLQSTEPDHVLYSVDYPFSSNETGSDFLGEIRASGLLDESGFEGFVKGNAEKLLKIRIKCDGRNDGPNGRCGPCTLRNEPECTYGVSKRRRTQLYTPNFSGLQQAQGDAAPSMSGSLAPDSNGTTTHANRSGQGSVFELSTEVCTRLFQAYFESIHPMWPLLYKPLYTSLDYTYPSPNIPEALVLAIFSIGSCVDGVRYPETDGGNGSRQREHCPEPKEFFEESFNLLQQGGEHLSRSAIHILTPSITTCQVLVILALQQHGVAEYARAAILCGLASAMAIELHLHRVHEQNDPVEREIRSRLWWNLYILEKMLSGEQGRPFILRAEESDCPLPSTSESDEFELMTMSSGEESGQRRASMSVKLRTISALHTTISLSIIIEDLYKLIYGLAARKSIRENPVSGDRIRLDLWGRLMQWERDLPPSLTLDLEQLNSVPGVITNVVIMLTEVIMCHRPFILRWTPGKEEENPFTICLQAAYRMCDILEKYLERSTWWPCDMVFSIFVAASILLHHSKQMSEEDGEQSRDRLKLCIHWLSVLGKSWKTAGARKQLLNDLYDLPQVLHDPATNVSVPGEVKAVAKSVSHSGAVGHMTPLPPPSNTVSTIASAEDWTFLRDFGDPTDQFYDWDTELRNLLNSNLQNDLTGYIFP</sequence>
<feature type="domain" description="Xylanolytic transcriptional activator regulatory" evidence="8">
    <location>
        <begin position="534"/>
        <end position="605"/>
    </location>
</feature>
<evidence type="ECO:0000256" key="1">
    <source>
        <dbReference type="ARBA" id="ARBA00022723"/>
    </source>
</evidence>
<dbReference type="GO" id="GO:0003677">
    <property type="term" value="F:DNA binding"/>
    <property type="evidence" value="ECO:0007669"/>
    <property type="project" value="UniProtKB-KW"/>
</dbReference>
<dbReference type="Pfam" id="PF04082">
    <property type="entry name" value="Fungal_trans"/>
    <property type="match status" value="1"/>
</dbReference>
<dbReference type="GeneID" id="19460831"/>
<dbReference type="GO" id="GO:0016787">
    <property type="term" value="F:hydrolase activity"/>
    <property type="evidence" value="ECO:0007669"/>
    <property type="project" value="UniProtKB-KW"/>
</dbReference>
<dbReference type="PANTHER" id="PTHR31313:SF78">
    <property type="entry name" value="TRANSCRIPTION FACTOR DOMAIN-CONTAINING PROTEIN"/>
    <property type="match status" value="1"/>
</dbReference>
<dbReference type="eggNOG" id="KOG4245">
    <property type="taxonomic scope" value="Eukaryota"/>
</dbReference>
<feature type="compositionally biased region" description="Polar residues" evidence="7">
    <location>
        <begin position="378"/>
        <end position="398"/>
    </location>
</feature>
<keyword evidence="5" id="KW-0804">Transcription</keyword>
<reference evidence="9 10" key="1">
    <citation type="journal article" date="2013" name="BMC Genomics">
        <title>Genomics-driven discovery of the pneumocandin biosynthetic gene cluster in the fungus Glarea lozoyensis.</title>
        <authorList>
            <person name="Chen L."/>
            <person name="Yue Q."/>
            <person name="Zhang X."/>
            <person name="Xiang M."/>
            <person name="Wang C."/>
            <person name="Li S."/>
            <person name="Che Y."/>
            <person name="Ortiz-Lopez F.J."/>
            <person name="Bills G.F."/>
            <person name="Liu X."/>
            <person name="An Z."/>
        </authorList>
    </citation>
    <scope>NUCLEOTIDE SEQUENCE [LARGE SCALE GENOMIC DNA]</scope>
    <source>
        <strain evidence="10">ATCC 20868 / MF5171</strain>
    </source>
</reference>
<dbReference type="OrthoDB" id="4161332at2759"/>
<dbReference type="InterPro" id="IPR051615">
    <property type="entry name" value="Transcr_Regulatory_Elem"/>
</dbReference>
<dbReference type="Proteomes" id="UP000016922">
    <property type="component" value="Unassembled WGS sequence"/>
</dbReference>
<dbReference type="EMBL" id="KE145371">
    <property type="protein sequence ID" value="EPE25861.1"/>
    <property type="molecule type" value="Genomic_DNA"/>
</dbReference>
<dbReference type="HOGENOM" id="CLU_318572_0_0_1"/>